<reference evidence="1 2" key="1">
    <citation type="journal article" date="2022" name="Allergy">
        <title>Genome assembly and annotation of Periplaneta americana reveal a comprehensive cockroach allergen profile.</title>
        <authorList>
            <person name="Wang L."/>
            <person name="Xiong Q."/>
            <person name="Saelim N."/>
            <person name="Wang L."/>
            <person name="Nong W."/>
            <person name="Wan A.T."/>
            <person name="Shi M."/>
            <person name="Liu X."/>
            <person name="Cao Q."/>
            <person name="Hui J.H.L."/>
            <person name="Sookrung N."/>
            <person name="Leung T.F."/>
            <person name="Tungtrongchitr A."/>
            <person name="Tsui S.K.W."/>
        </authorList>
    </citation>
    <scope>NUCLEOTIDE SEQUENCE [LARGE SCALE GENOMIC DNA]</scope>
    <source>
        <strain evidence="1">PWHHKU_190912</strain>
    </source>
</reference>
<comment type="caution">
    <text evidence="1">The sequence shown here is derived from an EMBL/GenBank/DDBJ whole genome shotgun (WGS) entry which is preliminary data.</text>
</comment>
<dbReference type="EMBL" id="JAJSOF020000025">
    <property type="protein sequence ID" value="KAJ4435225.1"/>
    <property type="molecule type" value="Genomic_DNA"/>
</dbReference>
<evidence type="ECO:0000313" key="1">
    <source>
        <dbReference type="EMBL" id="KAJ4435225.1"/>
    </source>
</evidence>
<accession>A0ABQ8SP62</accession>
<evidence type="ECO:0008006" key="3">
    <source>
        <dbReference type="Google" id="ProtNLM"/>
    </source>
</evidence>
<gene>
    <name evidence="1" type="ORF">ANN_23803</name>
</gene>
<sequence>MSSELSTESYPAFARIGLRNPTPQINLNQVICPDRGLNPGHVVSRSDALTVIPQGIDIPEIDNEDWVTKLAFLTDVSENMNKLNCRLPGRYHV</sequence>
<name>A0ABQ8SP62_PERAM</name>
<keyword evidence="2" id="KW-1185">Reference proteome</keyword>
<organism evidence="1 2">
    <name type="scientific">Periplaneta americana</name>
    <name type="common">American cockroach</name>
    <name type="synonym">Blatta americana</name>
    <dbReference type="NCBI Taxonomy" id="6978"/>
    <lineage>
        <taxon>Eukaryota</taxon>
        <taxon>Metazoa</taxon>
        <taxon>Ecdysozoa</taxon>
        <taxon>Arthropoda</taxon>
        <taxon>Hexapoda</taxon>
        <taxon>Insecta</taxon>
        <taxon>Pterygota</taxon>
        <taxon>Neoptera</taxon>
        <taxon>Polyneoptera</taxon>
        <taxon>Dictyoptera</taxon>
        <taxon>Blattodea</taxon>
        <taxon>Blattoidea</taxon>
        <taxon>Blattidae</taxon>
        <taxon>Blattinae</taxon>
        <taxon>Periplaneta</taxon>
    </lineage>
</organism>
<evidence type="ECO:0000313" key="2">
    <source>
        <dbReference type="Proteomes" id="UP001148838"/>
    </source>
</evidence>
<proteinExistence type="predicted"/>
<dbReference type="Proteomes" id="UP001148838">
    <property type="component" value="Unassembled WGS sequence"/>
</dbReference>
<protein>
    <recommendedName>
        <fullName evidence="3">Per a allergen</fullName>
    </recommendedName>
</protein>